<reference evidence="1 2" key="1">
    <citation type="submission" date="2020-08" db="EMBL/GenBank/DDBJ databases">
        <title>Sequencing the genomes of 1000 actinobacteria strains.</title>
        <authorList>
            <person name="Klenk H.-P."/>
        </authorList>
    </citation>
    <scope>NUCLEOTIDE SEQUENCE [LARGE SCALE GENOMIC DNA]</scope>
    <source>
        <strain evidence="1 2">DSM 40483</strain>
    </source>
</reference>
<evidence type="ECO:0000313" key="2">
    <source>
        <dbReference type="Proteomes" id="UP000565089"/>
    </source>
</evidence>
<dbReference type="Proteomes" id="UP000565089">
    <property type="component" value="Unassembled WGS sequence"/>
</dbReference>
<dbReference type="RefSeq" id="WP_184908286.1">
    <property type="nucleotide sequence ID" value="NZ_JACHMS010000001.1"/>
</dbReference>
<accession>A0A7W7GH63</accession>
<protein>
    <submittedName>
        <fullName evidence="1">3-oxoacyl-[acyl-carrier-protein] synthase-3</fullName>
        <ecNumber evidence="1">2.3.1.180</ecNumber>
    </submittedName>
</protein>
<dbReference type="InterPro" id="IPR016039">
    <property type="entry name" value="Thiolase-like"/>
</dbReference>
<dbReference type="SUPFAM" id="SSF53901">
    <property type="entry name" value="Thiolase-like"/>
    <property type="match status" value="1"/>
</dbReference>
<dbReference type="EC" id="2.3.1.180" evidence="1"/>
<dbReference type="AlphaFoldDB" id="A0A7W7GH63"/>
<sequence>MESAGLLVLEAVATWLPEEREAASAMVAAGRITADESHDLGLTAVPVSEESAPDMAVLAAERALGASTCGPEDIDVVVHGWLYHQGHDFWSPAHYIAARIGAAAALPIGVQQMSNAGAAALGVARDKLTADARAQVALVTTADRFCPPGFDRWASDYGVVYGDAGTAALLRRQDPGRGRSGLALMSLAFVTDARYESMYRGRDEFSPIPLWRGGRIDVRRPKKAYLEEHGGIAAFTESARANVRAVLLKALAEADVDPSDARIRYVALPRLSNSVLDMMYLPVLEGLLTGKLLREREGSGHLGAGDMFANMTHIFSSPDLESGEIAVLLGGGGGFTWSCAVVQAV</sequence>
<keyword evidence="1" id="KW-0012">Acyltransferase</keyword>
<dbReference type="GO" id="GO:0044550">
    <property type="term" value="P:secondary metabolite biosynthetic process"/>
    <property type="evidence" value="ECO:0007669"/>
    <property type="project" value="TreeGrafter"/>
</dbReference>
<gene>
    <name evidence="1" type="ORF">BJ965_001965</name>
</gene>
<keyword evidence="2" id="KW-1185">Reference proteome</keyword>
<keyword evidence="1" id="KW-0808">Transferase</keyword>
<proteinExistence type="predicted"/>
<dbReference type="EMBL" id="JACHMS010000001">
    <property type="protein sequence ID" value="MBB4712083.1"/>
    <property type="molecule type" value="Genomic_DNA"/>
</dbReference>
<dbReference type="PANTHER" id="PTHR34069:SF2">
    <property type="entry name" value="BETA-KETOACYL-[ACYL-CARRIER-PROTEIN] SYNTHASE III"/>
    <property type="match status" value="1"/>
</dbReference>
<name>A0A7W7GH63_9ACTN</name>
<dbReference type="PANTHER" id="PTHR34069">
    <property type="entry name" value="3-OXOACYL-[ACYL-CARRIER-PROTEIN] SYNTHASE 3"/>
    <property type="match status" value="1"/>
</dbReference>
<dbReference type="GeneID" id="95793951"/>
<dbReference type="Gene3D" id="3.40.47.10">
    <property type="match status" value="2"/>
</dbReference>
<organism evidence="1 2">
    <name type="scientific">Streptomyces luteogriseus</name>
    <dbReference type="NCBI Taxonomy" id="68233"/>
    <lineage>
        <taxon>Bacteria</taxon>
        <taxon>Bacillati</taxon>
        <taxon>Actinomycetota</taxon>
        <taxon>Actinomycetes</taxon>
        <taxon>Kitasatosporales</taxon>
        <taxon>Streptomycetaceae</taxon>
        <taxon>Streptomyces</taxon>
    </lineage>
</organism>
<evidence type="ECO:0000313" key="1">
    <source>
        <dbReference type="EMBL" id="MBB4712083.1"/>
    </source>
</evidence>
<dbReference type="GO" id="GO:0033818">
    <property type="term" value="F:beta-ketoacyl-acyl-carrier-protein synthase III activity"/>
    <property type="evidence" value="ECO:0007669"/>
    <property type="project" value="UniProtKB-EC"/>
</dbReference>
<comment type="caution">
    <text evidence="1">The sequence shown here is derived from an EMBL/GenBank/DDBJ whole genome shotgun (WGS) entry which is preliminary data.</text>
</comment>